<dbReference type="OMA" id="RDYYLHC"/>
<evidence type="ECO:0000313" key="2">
    <source>
        <dbReference type="Proteomes" id="UP000016934"/>
    </source>
</evidence>
<dbReference type="Proteomes" id="UP000016934">
    <property type="component" value="Unassembled WGS sequence"/>
</dbReference>
<organism evidence="1 2">
    <name type="scientific">Cochliobolus sativus (strain ND90Pr / ATCC 201652)</name>
    <name type="common">Common root rot and spot blotch fungus</name>
    <name type="synonym">Bipolaris sorokiniana</name>
    <dbReference type="NCBI Taxonomy" id="665912"/>
    <lineage>
        <taxon>Eukaryota</taxon>
        <taxon>Fungi</taxon>
        <taxon>Dikarya</taxon>
        <taxon>Ascomycota</taxon>
        <taxon>Pezizomycotina</taxon>
        <taxon>Dothideomycetes</taxon>
        <taxon>Pleosporomycetidae</taxon>
        <taxon>Pleosporales</taxon>
        <taxon>Pleosporineae</taxon>
        <taxon>Pleosporaceae</taxon>
        <taxon>Bipolaris</taxon>
    </lineage>
</organism>
<dbReference type="AlphaFoldDB" id="M2T990"/>
<dbReference type="KEGG" id="bsc:COCSADRAFT_306298"/>
<gene>
    <name evidence="1" type="ORF">COCSADRAFT_306298</name>
</gene>
<name>M2T990_COCSN</name>
<dbReference type="GeneID" id="19136281"/>
<dbReference type="OrthoDB" id="10409602at2759"/>
<reference evidence="1 2" key="1">
    <citation type="journal article" date="2012" name="PLoS Pathog.">
        <title>Diverse lifestyles and strategies of plant pathogenesis encoded in the genomes of eighteen Dothideomycetes fungi.</title>
        <authorList>
            <person name="Ohm R.A."/>
            <person name="Feau N."/>
            <person name="Henrissat B."/>
            <person name="Schoch C.L."/>
            <person name="Horwitz B.A."/>
            <person name="Barry K.W."/>
            <person name="Condon B.J."/>
            <person name="Copeland A.C."/>
            <person name="Dhillon B."/>
            <person name="Glaser F."/>
            <person name="Hesse C.N."/>
            <person name="Kosti I."/>
            <person name="LaButti K."/>
            <person name="Lindquist E.A."/>
            <person name="Lucas S."/>
            <person name="Salamov A.A."/>
            <person name="Bradshaw R.E."/>
            <person name="Ciuffetti L."/>
            <person name="Hamelin R.C."/>
            <person name="Kema G.H.J."/>
            <person name="Lawrence C."/>
            <person name="Scott J.A."/>
            <person name="Spatafora J.W."/>
            <person name="Turgeon B.G."/>
            <person name="de Wit P.J.G.M."/>
            <person name="Zhong S."/>
            <person name="Goodwin S.B."/>
            <person name="Grigoriev I.V."/>
        </authorList>
    </citation>
    <scope>NUCLEOTIDE SEQUENCE [LARGE SCALE GENOMIC DNA]</scope>
    <source>
        <strain evidence="2">ND90Pr / ATCC 201652</strain>
    </source>
</reference>
<keyword evidence="2" id="KW-1185">Reference proteome</keyword>
<sequence length="169" mass="19075">MYPSASSPSSPPPAHSCCVTTQSRTHHHHRHPRQQQQRMRIYYTCRHAHAPHPCPACGSAFTALLQGPHVLTYVTSRVPWYDSFVIAEFPSRDYYLHCSLPSCDCASPGEPTTMAPTKDMFSPHPYPHQPEPCPPSGAPLTKFYDSLRGTTPRLFPSLRPNLKPRCRIR</sequence>
<protein>
    <submittedName>
        <fullName evidence="1">Uncharacterized protein</fullName>
    </submittedName>
</protein>
<accession>M2T990</accession>
<evidence type="ECO:0000313" key="1">
    <source>
        <dbReference type="EMBL" id="EMD65492.1"/>
    </source>
</evidence>
<proteinExistence type="predicted"/>
<dbReference type="EMBL" id="KB445641">
    <property type="protein sequence ID" value="EMD65492.1"/>
    <property type="molecule type" value="Genomic_DNA"/>
</dbReference>
<dbReference type="HOGENOM" id="CLU_1578384_0_0_1"/>
<reference evidence="2" key="2">
    <citation type="journal article" date="2013" name="PLoS Genet.">
        <title>Comparative genome structure, secondary metabolite, and effector coding capacity across Cochliobolus pathogens.</title>
        <authorList>
            <person name="Condon B.J."/>
            <person name="Leng Y."/>
            <person name="Wu D."/>
            <person name="Bushley K.E."/>
            <person name="Ohm R.A."/>
            <person name="Otillar R."/>
            <person name="Martin J."/>
            <person name="Schackwitz W."/>
            <person name="Grimwood J."/>
            <person name="MohdZainudin N."/>
            <person name="Xue C."/>
            <person name="Wang R."/>
            <person name="Manning V.A."/>
            <person name="Dhillon B."/>
            <person name="Tu Z.J."/>
            <person name="Steffenson B.J."/>
            <person name="Salamov A."/>
            <person name="Sun H."/>
            <person name="Lowry S."/>
            <person name="LaButti K."/>
            <person name="Han J."/>
            <person name="Copeland A."/>
            <person name="Lindquist E."/>
            <person name="Barry K."/>
            <person name="Schmutz J."/>
            <person name="Baker S.E."/>
            <person name="Ciuffetti L.M."/>
            <person name="Grigoriev I.V."/>
            <person name="Zhong S."/>
            <person name="Turgeon B.G."/>
        </authorList>
    </citation>
    <scope>NUCLEOTIDE SEQUENCE [LARGE SCALE GENOMIC DNA]</scope>
    <source>
        <strain evidence="2">ND90Pr / ATCC 201652</strain>
    </source>
</reference>
<dbReference type="RefSeq" id="XP_007698627.1">
    <property type="nucleotide sequence ID" value="XM_007700437.1"/>
</dbReference>